<evidence type="ECO:0000256" key="1">
    <source>
        <dbReference type="SAM" id="SignalP"/>
    </source>
</evidence>
<organism evidence="2 3">
    <name type="scientific">Ensete ventricosum</name>
    <name type="common">Abyssinian banana</name>
    <name type="synonym">Musa ensete</name>
    <dbReference type="NCBI Taxonomy" id="4639"/>
    <lineage>
        <taxon>Eukaryota</taxon>
        <taxon>Viridiplantae</taxon>
        <taxon>Streptophyta</taxon>
        <taxon>Embryophyta</taxon>
        <taxon>Tracheophyta</taxon>
        <taxon>Spermatophyta</taxon>
        <taxon>Magnoliopsida</taxon>
        <taxon>Liliopsida</taxon>
        <taxon>Zingiberales</taxon>
        <taxon>Musaceae</taxon>
        <taxon>Ensete</taxon>
    </lineage>
</organism>
<gene>
    <name evidence="2" type="ORF">B296_00036537</name>
</gene>
<keyword evidence="1" id="KW-0732">Signal</keyword>
<reference evidence="2 3" key="1">
    <citation type="journal article" date="2014" name="Agronomy (Basel)">
        <title>A Draft Genome Sequence for Ensete ventricosum, the Drought-Tolerant Tree Against Hunger.</title>
        <authorList>
            <person name="Harrison J."/>
            <person name="Moore K.A."/>
            <person name="Paszkiewicz K."/>
            <person name="Jones T."/>
            <person name="Grant M."/>
            <person name="Ambacheew D."/>
            <person name="Muzemil S."/>
            <person name="Studholme D.J."/>
        </authorList>
    </citation>
    <scope>NUCLEOTIDE SEQUENCE [LARGE SCALE GENOMIC DNA]</scope>
</reference>
<comment type="caution">
    <text evidence="2">The sequence shown here is derived from an EMBL/GenBank/DDBJ whole genome shotgun (WGS) entry which is preliminary data.</text>
</comment>
<feature type="signal peptide" evidence="1">
    <location>
        <begin position="1"/>
        <end position="17"/>
    </location>
</feature>
<accession>A0A427A2B7</accession>
<evidence type="ECO:0000313" key="2">
    <source>
        <dbReference type="EMBL" id="RRT70333.1"/>
    </source>
</evidence>
<protein>
    <submittedName>
        <fullName evidence="2">Uncharacterized protein</fullName>
    </submittedName>
</protein>
<evidence type="ECO:0000313" key="3">
    <source>
        <dbReference type="Proteomes" id="UP000287651"/>
    </source>
</evidence>
<proteinExistence type="predicted"/>
<dbReference type="EMBL" id="AMZH03004055">
    <property type="protein sequence ID" value="RRT70333.1"/>
    <property type="molecule type" value="Genomic_DNA"/>
</dbReference>
<dbReference type="Proteomes" id="UP000287651">
    <property type="component" value="Unassembled WGS sequence"/>
</dbReference>
<sequence>MLMIIALTGASVPVLEAKRGRWQKKKRFQEGWALAYGFFLQLKKMQRVQLASDLPQNLRGTGRTSGQRSRLPPYFQVLQHEVDGWSWSRRGEK</sequence>
<dbReference type="AlphaFoldDB" id="A0A427A2B7"/>
<feature type="chain" id="PRO_5019378574" evidence="1">
    <location>
        <begin position="18"/>
        <end position="93"/>
    </location>
</feature>
<name>A0A427A2B7_ENSVE</name>